<feature type="transmembrane region" description="Helical" evidence="1">
    <location>
        <begin position="132"/>
        <end position="150"/>
    </location>
</feature>
<name>A0A1X0NEX9_9TRYP</name>
<comment type="caution">
    <text evidence="2">The sequence shown here is derived from an EMBL/GenBank/DDBJ whole genome shotgun (WGS) entry which is preliminary data.</text>
</comment>
<evidence type="ECO:0000256" key="1">
    <source>
        <dbReference type="SAM" id="Phobius"/>
    </source>
</evidence>
<feature type="transmembrane region" description="Helical" evidence="1">
    <location>
        <begin position="31"/>
        <end position="50"/>
    </location>
</feature>
<evidence type="ECO:0000313" key="2">
    <source>
        <dbReference type="EMBL" id="ORC82110.1"/>
    </source>
</evidence>
<proteinExistence type="predicted"/>
<gene>
    <name evidence="2" type="ORF">TM35_000981130</name>
</gene>
<evidence type="ECO:0000313" key="3">
    <source>
        <dbReference type="Proteomes" id="UP000192257"/>
    </source>
</evidence>
<sequence length="151" mass="16347">MNFSSSVVLWIVHYTPRTRKLTPDMMLSRRFFYLLALLLSVAIVCVAAGATNDLERMAAEHQKHVDEIKKKTADVEAKFNAQLGSIRTPPEATRIAADNEKVLREAGITISGENGGAAEAKSEGKNAASVSSVWMSVSLLIVVTLACILVC</sequence>
<reference evidence="2 3" key="1">
    <citation type="submission" date="2017-03" db="EMBL/GenBank/DDBJ databases">
        <title>An alternative strategy for trypanosome survival in the mammalian bloodstream revealed through genome and transcriptome analysis of the ubiquitous bovine parasite Trypanosoma (Megatrypanum) theileri.</title>
        <authorList>
            <person name="Kelly S."/>
            <person name="Ivens A."/>
            <person name="Mott A."/>
            <person name="O'Neill E."/>
            <person name="Emms D."/>
            <person name="Macleod O."/>
            <person name="Voorheis P."/>
            <person name="Matthews J."/>
            <person name="Matthews K."/>
            <person name="Carrington M."/>
        </authorList>
    </citation>
    <scope>NUCLEOTIDE SEQUENCE [LARGE SCALE GENOMIC DNA]</scope>
    <source>
        <strain evidence="2">Edinburgh</strain>
    </source>
</reference>
<dbReference type="EMBL" id="NBCO01000098">
    <property type="protein sequence ID" value="ORC82110.1"/>
    <property type="molecule type" value="Genomic_DNA"/>
</dbReference>
<keyword evidence="1" id="KW-0812">Transmembrane</keyword>
<accession>A0A1X0NEX9</accession>
<dbReference type="AlphaFoldDB" id="A0A1X0NEX9"/>
<dbReference type="GeneID" id="39991364"/>
<dbReference type="VEuPathDB" id="TriTrypDB:TM35_000981130"/>
<keyword evidence="1" id="KW-0472">Membrane</keyword>
<keyword evidence="1" id="KW-1133">Transmembrane helix</keyword>
<organism evidence="2 3">
    <name type="scientific">Trypanosoma theileri</name>
    <dbReference type="NCBI Taxonomy" id="67003"/>
    <lineage>
        <taxon>Eukaryota</taxon>
        <taxon>Discoba</taxon>
        <taxon>Euglenozoa</taxon>
        <taxon>Kinetoplastea</taxon>
        <taxon>Metakinetoplastina</taxon>
        <taxon>Trypanosomatida</taxon>
        <taxon>Trypanosomatidae</taxon>
        <taxon>Trypanosoma</taxon>
    </lineage>
</organism>
<protein>
    <submittedName>
        <fullName evidence="2">Uncharacterized protein</fullName>
    </submittedName>
</protein>
<dbReference type="Proteomes" id="UP000192257">
    <property type="component" value="Unassembled WGS sequence"/>
</dbReference>
<keyword evidence="3" id="KW-1185">Reference proteome</keyword>
<dbReference type="RefSeq" id="XP_028877134.1">
    <property type="nucleotide sequence ID" value="XM_029031584.1"/>
</dbReference>